<organism evidence="6 7">
    <name type="scientific">Alcanivorax sediminis</name>
    <dbReference type="NCBI Taxonomy" id="2663008"/>
    <lineage>
        <taxon>Bacteria</taxon>
        <taxon>Pseudomonadati</taxon>
        <taxon>Pseudomonadota</taxon>
        <taxon>Gammaproteobacteria</taxon>
        <taxon>Oceanospirillales</taxon>
        <taxon>Alcanivoracaceae</taxon>
        <taxon>Alcanivorax</taxon>
    </lineage>
</organism>
<dbReference type="InterPro" id="IPR000960">
    <property type="entry name" value="Flavin_mOase"/>
</dbReference>
<dbReference type="Proteomes" id="UP000469421">
    <property type="component" value="Unassembled WGS sequence"/>
</dbReference>
<comment type="caution">
    <text evidence="6">The sequence shown here is derived from an EMBL/GenBank/DDBJ whole genome shotgun (WGS) entry which is preliminary data.</text>
</comment>
<evidence type="ECO:0000256" key="4">
    <source>
        <dbReference type="ARBA" id="ARBA00022857"/>
    </source>
</evidence>
<dbReference type="PRINTS" id="PR00370">
    <property type="entry name" value="FMOXYGENASE"/>
</dbReference>
<comment type="similarity">
    <text evidence="1">Belongs to the FMO family.</text>
</comment>
<reference evidence="6 7" key="1">
    <citation type="submission" date="2019-10" db="EMBL/GenBank/DDBJ databases">
        <title>Alcanivorax sp.PA15-N-34 draft genome sequence.</title>
        <authorList>
            <person name="Liao X."/>
            <person name="Shao Z."/>
        </authorList>
    </citation>
    <scope>NUCLEOTIDE SEQUENCE [LARGE SCALE GENOMIC DNA]</scope>
    <source>
        <strain evidence="6 7">PA15-N-34</strain>
    </source>
</reference>
<dbReference type="SUPFAM" id="SSF51905">
    <property type="entry name" value="FAD/NAD(P)-binding domain"/>
    <property type="match status" value="2"/>
</dbReference>
<dbReference type="AlphaFoldDB" id="A0A6N7LUY0"/>
<proteinExistence type="inferred from homology"/>
<dbReference type="EMBL" id="WIRE01000001">
    <property type="protein sequence ID" value="MQX53004.1"/>
    <property type="molecule type" value="Genomic_DNA"/>
</dbReference>
<protein>
    <submittedName>
        <fullName evidence="6">SidA/IucD/PvdA family monooxygenase</fullName>
    </submittedName>
</protein>
<dbReference type="GO" id="GO:0050660">
    <property type="term" value="F:flavin adenine dinucleotide binding"/>
    <property type="evidence" value="ECO:0007669"/>
    <property type="project" value="InterPro"/>
</dbReference>
<evidence type="ECO:0000313" key="7">
    <source>
        <dbReference type="Proteomes" id="UP000469421"/>
    </source>
</evidence>
<evidence type="ECO:0000256" key="1">
    <source>
        <dbReference type="ARBA" id="ARBA00009183"/>
    </source>
</evidence>
<dbReference type="InterPro" id="IPR036188">
    <property type="entry name" value="FAD/NAD-bd_sf"/>
</dbReference>
<dbReference type="GO" id="GO:0050661">
    <property type="term" value="F:NADP binding"/>
    <property type="evidence" value="ECO:0007669"/>
    <property type="project" value="InterPro"/>
</dbReference>
<evidence type="ECO:0000256" key="3">
    <source>
        <dbReference type="ARBA" id="ARBA00022827"/>
    </source>
</evidence>
<keyword evidence="4" id="KW-0521">NADP</keyword>
<keyword evidence="5" id="KW-0560">Oxidoreductase</keyword>
<dbReference type="InterPro" id="IPR020946">
    <property type="entry name" value="Flavin_mOase-like"/>
</dbReference>
<evidence type="ECO:0000256" key="5">
    <source>
        <dbReference type="ARBA" id="ARBA00023002"/>
    </source>
</evidence>
<sequence length="520" mass="59012">MGKNMKASNKLYDCVVVGAGPGGVVATKELIENGVDNIVCLEKSDSIGGVFAKGYDSLLLTSSATFSMFSDFLNKPGEDNHFWSKEEAVEYWQKYASHFGVNGFIRFNTEVTNVDRDGDLWRIDLGDDHIFSRRIILATGNNSIESYPDWSEKLKEIQFSHSKHYKNAESFVGKRVLVVGGGESASDIALDISRVADQCWISLRESAGWVVPRKRGEYATDISTHRGIWDLPRQYGTYFTRRSIEIEKEKNDPLYDAVAMLNSKIPDPKGIWSTYGTKTTALAEAIAYHNCKVVGEIVNVADEDRRLESADRISLENVDAVVFSTGYVNITPFMPEQYRQCDPRTLYKHMIHPELGDSLCWIGVARPGFGSQFPIMEMQSRYFALLCSKQAELPNHEMMHKSINEDHDKNIEQFGKNAQRIRSLVDYFRYMDGMAEVIGCKPPLKEYFVRYPLLWLTMMYGPAQATQYRLVGPGSKKKIAHRILRQLPVSKFNNVVKMGLRMRVAHALDSVNLYAQRKLL</sequence>
<keyword evidence="6" id="KW-0503">Monooxygenase</keyword>
<dbReference type="InterPro" id="IPR050346">
    <property type="entry name" value="FMO-like"/>
</dbReference>
<keyword evidence="3" id="KW-0274">FAD</keyword>
<gene>
    <name evidence="6" type="ORF">GFN93_07055</name>
</gene>
<evidence type="ECO:0000313" key="6">
    <source>
        <dbReference type="EMBL" id="MQX53004.1"/>
    </source>
</evidence>
<accession>A0A6N7LUY0</accession>
<keyword evidence="2" id="KW-0285">Flavoprotein</keyword>
<dbReference type="GO" id="GO:0004499">
    <property type="term" value="F:N,N-dimethylaniline monooxygenase activity"/>
    <property type="evidence" value="ECO:0007669"/>
    <property type="project" value="InterPro"/>
</dbReference>
<keyword evidence="7" id="KW-1185">Reference proteome</keyword>
<evidence type="ECO:0000256" key="2">
    <source>
        <dbReference type="ARBA" id="ARBA00022630"/>
    </source>
</evidence>
<name>A0A6N7LUY0_9GAMM</name>
<dbReference type="Gene3D" id="3.50.50.60">
    <property type="entry name" value="FAD/NAD(P)-binding domain"/>
    <property type="match status" value="1"/>
</dbReference>
<dbReference type="Pfam" id="PF00743">
    <property type="entry name" value="FMO-like"/>
    <property type="match status" value="1"/>
</dbReference>
<dbReference type="PANTHER" id="PTHR23023">
    <property type="entry name" value="DIMETHYLANILINE MONOOXYGENASE"/>
    <property type="match status" value="1"/>
</dbReference>
<dbReference type="PIRSF" id="PIRSF000332">
    <property type="entry name" value="FMO"/>
    <property type="match status" value="1"/>
</dbReference>